<name>A0A5C5VN22_9BACT</name>
<protein>
    <recommendedName>
        <fullName evidence="3">DUF1963 domain-containing protein</fullName>
    </recommendedName>
</protein>
<keyword evidence="2" id="KW-1185">Reference proteome</keyword>
<dbReference type="OrthoDB" id="286183at2"/>
<dbReference type="RefSeq" id="WP_146429626.1">
    <property type="nucleotide sequence ID" value="NZ_SJPF01000001.1"/>
</dbReference>
<gene>
    <name evidence="1" type="ORF">Enr8_11560</name>
</gene>
<dbReference type="Proteomes" id="UP000318878">
    <property type="component" value="Unassembled WGS sequence"/>
</dbReference>
<evidence type="ECO:0008006" key="3">
    <source>
        <dbReference type="Google" id="ProtNLM"/>
    </source>
</evidence>
<reference evidence="1 2" key="1">
    <citation type="submission" date="2019-02" db="EMBL/GenBank/DDBJ databases">
        <title>Deep-cultivation of Planctomycetes and their phenomic and genomic characterization uncovers novel biology.</title>
        <authorList>
            <person name="Wiegand S."/>
            <person name="Jogler M."/>
            <person name="Boedeker C."/>
            <person name="Pinto D."/>
            <person name="Vollmers J."/>
            <person name="Rivas-Marin E."/>
            <person name="Kohn T."/>
            <person name="Peeters S.H."/>
            <person name="Heuer A."/>
            <person name="Rast P."/>
            <person name="Oberbeckmann S."/>
            <person name="Bunk B."/>
            <person name="Jeske O."/>
            <person name="Meyerdierks A."/>
            <person name="Storesund J.E."/>
            <person name="Kallscheuer N."/>
            <person name="Luecker S."/>
            <person name="Lage O.M."/>
            <person name="Pohl T."/>
            <person name="Merkel B.J."/>
            <person name="Hornburger P."/>
            <person name="Mueller R.-W."/>
            <person name="Bruemmer F."/>
            <person name="Labrenz M."/>
            <person name="Spormann A.M."/>
            <person name="Op Den Camp H."/>
            <person name="Overmann J."/>
            <person name="Amann R."/>
            <person name="Jetten M.S.M."/>
            <person name="Mascher T."/>
            <person name="Medema M.H."/>
            <person name="Devos D.P."/>
            <person name="Kaster A.-K."/>
            <person name="Ovreas L."/>
            <person name="Rohde M."/>
            <person name="Galperin M.Y."/>
            <person name="Jogler C."/>
        </authorList>
    </citation>
    <scope>NUCLEOTIDE SEQUENCE [LARGE SCALE GENOMIC DNA]</scope>
    <source>
        <strain evidence="1 2">Enr8</strain>
    </source>
</reference>
<dbReference type="EMBL" id="SJPF01000001">
    <property type="protein sequence ID" value="TWT39457.1"/>
    <property type="molecule type" value="Genomic_DNA"/>
</dbReference>
<accession>A0A5C5VN22</accession>
<dbReference type="AlphaFoldDB" id="A0A5C5VN22"/>
<sequence>MSQSLSVISAANRRPFRLVPSASGRHQFGGSLPYHGLCPAGSDVPVQLLASLALTDEAIPFVAEPTLKRLPLYYPFKYGSGGGAMQYGIVSDNEIRILWIGDEQADEPDYQCLQVEQLPSMPLDLVPLAYEEARILGFLRSDGYFQPNAEDNQILDDLDINHLISCGGGLRHVDNSGPIVCRNPACDQHNLTTAFQPIAMIPPIPVNGEEEFWYEYQGAYMDFCFVLCEFCGTVITFNVAS</sequence>
<comment type="caution">
    <text evidence="1">The sequence shown here is derived from an EMBL/GenBank/DDBJ whole genome shotgun (WGS) entry which is preliminary data.</text>
</comment>
<organism evidence="1 2">
    <name type="scientific">Blastopirellula retiformator</name>
    <dbReference type="NCBI Taxonomy" id="2527970"/>
    <lineage>
        <taxon>Bacteria</taxon>
        <taxon>Pseudomonadati</taxon>
        <taxon>Planctomycetota</taxon>
        <taxon>Planctomycetia</taxon>
        <taxon>Pirellulales</taxon>
        <taxon>Pirellulaceae</taxon>
        <taxon>Blastopirellula</taxon>
    </lineage>
</organism>
<evidence type="ECO:0000313" key="2">
    <source>
        <dbReference type="Proteomes" id="UP000318878"/>
    </source>
</evidence>
<proteinExistence type="predicted"/>
<evidence type="ECO:0000313" key="1">
    <source>
        <dbReference type="EMBL" id="TWT39457.1"/>
    </source>
</evidence>